<dbReference type="SMART" id="SM00355">
    <property type="entry name" value="ZnF_C2H2"/>
    <property type="match status" value="1"/>
</dbReference>
<feature type="domain" description="C2H2-type" evidence="4">
    <location>
        <begin position="95"/>
        <end position="125"/>
    </location>
</feature>
<protein>
    <submittedName>
        <fullName evidence="5">Transmembrane protein, putative</fullName>
    </submittedName>
</protein>
<gene>
    <name evidence="5" type="ORF">TTHERM_00716380</name>
</gene>
<evidence type="ECO:0000256" key="2">
    <source>
        <dbReference type="SAM" id="MobiDB-lite"/>
    </source>
</evidence>
<dbReference type="Proteomes" id="UP000009168">
    <property type="component" value="Unassembled WGS sequence"/>
</dbReference>
<keyword evidence="1" id="KW-0863">Zinc-finger</keyword>
<dbReference type="PROSITE" id="PS00028">
    <property type="entry name" value="ZINC_FINGER_C2H2_1"/>
    <property type="match status" value="1"/>
</dbReference>
<name>I7MFV3_TETTS</name>
<dbReference type="OrthoDB" id="21530at2759"/>
<evidence type="ECO:0000256" key="1">
    <source>
        <dbReference type="PROSITE-ProRule" id="PRU00042"/>
    </source>
</evidence>
<keyword evidence="3 5" id="KW-0812">Transmembrane</keyword>
<dbReference type="InterPro" id="IPR013087">
    <property type="entry name" value="Znf_C2H2_type"/>
</dbReference>
<feature type="transmembrane region" description="Helical" evidence="3">
    <location>
        <begin position="295"/>
        <end position="313"/>
    </location>
</feature>
<feature type="region of interest" description="Disordered" evidence="2">
    <location>
        <begin position="56"/>
        <end position="81"/>
    </location>
</feature>
<dbReference type="AlphaFoldDB" id="I7MFV3"/>
<dbReference type="PROSITE" id="PS50157">
    <property type="entry name" value="ZINC_FINGER_C2H2_2"/>
    <property type="match status" value="1"/>
</dbReference>
<evidence type="ECO:0000313" key="5">
    <source>
        <dbReference type="EMBL" id="EAR84332.3"/>
    </source>
</evidence>
<keyword evidence="1" id="KW-0479">Metal-binding</keyword>
<proteinExistence type="predicted"/>
<keyword evidence="3" id="KW-1133">Transmembrane helix</keyword>
<dbReference type="InParanoid" id="I7MFV3"/>
<sequence>MANRQYQQMNPEENANYYQESCKLYLANVLLTCQLKELLNEKNELLDKIERLEKSQKRRTAEESNNGIQGGGSNSNFANDKKRIRRAASQIERNYRCPVANCEKSYGSENSLIQHVKIKHPEADIKQVISQINMQFTKNKQISSCLTIQFIFKISFNHLVLHNNKANKILTFKMTTKVKTMKAHSNKKNRKIMSVKMMMMRRMMTMKMMNELSYEVVVSQQTLLKVVYKHILLIQFTCLTLCNKSCPQYKTNYYKKTVQQQVSIELKLYNKKYLTDFYLILGIDKRFLMVKQNQLLILNIAIQLHSIFTHFLYHSFVCFFVYLSIFLRSIDSSFIITKNIIYLKLQIHSFMFDQFPNYF</sequence>
<dbReference type="Gene3D" id="3.30.160.60">
    <property type="entry name" value="Classic Zinc Finger"/>
    <property type="match status" value="1"/>
</dbReference>
<dbReference type="GO" id="GO:0008270">
    <property type="term" value="F:zinc ion binding"/>
    <property type="evidence" value="ECO:0007669"/>
    <property type="project" value="UniProtKB-KW"/>
</dbReference>
<keyword evidence="6" id="KW-1185">Reference proteome</keyword>
<organism evidence="5 6">
    <name type="scientific">Tetrahymena thermophila (strain SB210)</name>
    <dbReference type="NCBI Taxonomy" id="312017"/>
    <lineage>
        <taxon>Eukaryota</taxon>
        <taxon>Sar</taxon>
        <taxon>Alveolata</taxon>
        <taxon>Ciliophora</taxon>
        <taxon>Intramacronucleata</taxon>
        <taxon>Oligohymenophorea</taxon>
        <taxon>Hymenostomatida</taxon>
        <taxon>Tetrahymenina</taxon>
        <taxon>Tetrahymenidae</taxon>
        <taxon>Tetrahymena</taxon>
    </lineage>
</organism>
<evidence type="ECO:0000313" key="6">
    <source>
        <dbReference type="Proteomes" id="UP000009168"/>
    </source>
</evidence>
<evidence type="ECO:0000256" key="3">
    <source>
        <dbReference type="SAM" id="Phobius"/>
    </source>
</evidence>
<evidence type="ECO:0000259" key="4">
    <source>
        <dbReference type="PROSITE" id="PS50157"/>
    </source>
</evidence>
<reference evidence="6" key="1">
    <citation type="journal article" date="2006" name="PLoS Biol.">
        <title>Macronuclear genome sequence of the ciliate Tetrahymena thermophila, a model eukaryote.</title>
        <authorList>
            <person name="Eisen J.A."/>
            <person name="Coyne R.S."/>
            <person name="Wu M."/>
            <person name="Wu D."/>
            <person name="Thiagarajan M."/>
            <person name="Wortman J.R."/>
            <person name="Badger J.H."/>
            <person name="Ren Q."/>
            <person name="Amedeo P."/>
            <person name="Jones K.M."/>
            <person name="Tallon L.J."/>
            <person name="Delcher A.L."/>
            <person name="Salzberg S.L."/>
            <person name="Silva J.C."/>
            <person name="Haas B.J."/>
            <person name="Majoros W.H."/>
            <person name="Farzad M."/>
            <person name="Carlton J.M."/>
            <person name="Smith R.K. Jr."/>
            <person name="Garg J."/>
            <person name="Pearlman R.E."/>
            <person name="Karrer K.M."/>
            <person name="Sun L."/>
            <person name="Manning G."/>
            <person name="Elde N.C."/>
            <person name="Turkewitz A.P."/>
            <person name="Asai D.J."/>
            <person name="Wilkes D.E."/>
            <person name="Wang Y."/>
            <person name="Cai H."/>
            <person name="Collins K."/>
            <person name="Stewart B.A."/>
            <person name="Lee S.R."/>
            <person name="Wilamowska K."/>
            <person name="Weinberg Z."/>
            <person name="Ruzzo W.L."/>
            <person name="Wloga D."/>
            <person name="Gaertig J."/>
            <person name="Frankel J."/>
            <person name="Tsao C.-C."/>
            <person name="Gorovsky M.A."/>
            <person name="Keeling P.J."/>
            <person name="Waller R.F."/>
            <person name="Patron N.J."/>
            <person name="Cherry J.M."/>
            <person name="Stover N.A."/>
            <person name="Krieger C.J."/>
            <person name="del Toro C."/>
            <person name="Ryder H.F."/>
            <person name="Williamson S.C."/>
            <person name="Barbeau R.A."/>
            <person name="Hamilton E.P."/>
            <person name="Orias E."/>
        </authorList>
    </citation>
    <scope>NUCLEOTIDE SEQUENCE [LARGE SCALE GENOMIC DNA]</scope>
    <source>
        <strain evidence="6">SB210</strain>
    </source>
</reference>
<dbReference type="RefSeq" id="XP_001031995.3">
    <property type="nucleotide sequence ID" value="XM_001031995.3"/>
</dbReference>
<keyword evidence="3" id="KW-0472">Membrane</keyword>
<dbReference type="KEGG" id="tet:TTHERM_00716380"/>
<accession>I7MFV3</accession>
<keyword evidence="1" id="KW-0862">Zinc</keyword>
<dbReference type="GeneID" id="7837757"/>
<dbReference type="EMBL" id="GG662447">
    <property type="protein sequence ID" value="EAR84332.3"/>
    <property type="molecule type" value="Genomic_DNA"/>
</dbReference>